<dbReference type="RefSeq" id="WP_425304053.1">
    <property type="nucleotide sequence ID" value="NZ_OBML01000012.1"/>
</dbReference>
<reference evidence="2 3" key="1">
    <citation type="submission" date="2017-08" db="EMBL/GenBank/DDBJ databases">
        <authorList>
            <person name="de Groot N.N."/>
        </authorList>
    </citation>
    <scope>NUCLEOTIDE SEQUENCE [LARGE SCALE GENOMIC DNA]</scope>
    <source>
        <strain evidence="2 3">USBA 352</strain>
    </source>
</reference>
<gene>
    <name evidence="2" type="ORF">SAMN05421512_112208</name>
</gene>
<name>A0A285TL07_9HYPH</name>
<feature type="signal peptide" evidence="1">
    <location>
        <begin position="1"/>
        <end position="25"/>
    </location>
</feature>
<dbReference type="Proteomes" id="UP000219331">
    <property type="component" value="Unassembled WGS sequence"/>
</dbReference>
<organism evidence="2 3">
    <name type="scientific">Stappia indica</name>
    <dbReference type="NCBI Taxonomy" id="538381"/>
    <lineage>
        <taxon>Bacteria</taxon>
        <taxon>Pseudomonadati</taxon>
        <taxon>Pseudomonadota</taxon>
        <taxon>Alphaproteobacteria</taxon>
        <taxon>Hyphomicrobiales</taxon>
        <taxon>Stappiaceae</taxon>
        <taxon>Stappia</taxon>
    </lineage>
</organism>
<sequence length="124" mass="12497">MTGWMRGLRAAVLCAGIAAAAPAGAQSIGGTYDVAGTNLDGSAYRGTAVVTQTSSTTCRIEWTTGDTVSEGICMRNGSAFSAGYSLGSAIGLVIYSVEPDGSLKGLWTVAGSEGVGTEVLTPRR</sequence>
<evidence type="ECO:0000313" key="3">
    <source>
        <dbReference type="Proteomes" id="UP000219331"/>
    </source>
</evidence>
<dbReference type="EMBL" id="OBML01000012">
    <property type="protein sequence ID" value="SOC22973.1"/>
    <property type="molecule type" value="Genomic_DNA"/>
</dbReference>
<keyword evidence="1" id="KW-0732">Signal</keyword>
<evidence type="ECO:0008006" key="4">
    <source>
        <dbReference type="Google" id="ProtNLM"/>
    </source>
</evidence>
<evidence type="ECO:0000313" key="2">
    <source>
        <dbReference type="EMBL" id="SOC22973.1"/>
    </source>
</evidence>
<keyword evidence="3" id="KW-1185">Reference proteome</keyword>
<protein>
    <recommendedName>
        <fullName evidence="4">Avidin family protein</fullName>
    </recommendedName>
</protein>
<feature type="chain" id="PRO_5013329819" description="Avidin family protein" evidence="1">
    <location>
        <begin position="26"/>
        <end position="124"/>
    </location>
</feature>
<accession>A0A285TL07</accession>
<proteinExistence type="predicted"/>
<dbReference type="AlphaFoldDB" id="A0A285TL07"/>
<evidence type="ECO:0000256" key="1">
    <source>
        <dbReference type="SAM" id="SignalP"/>
    </source>
</evidence>